<dbReference type="EMBL" id="JAAH01000217">
    <property type="protein sequence ID" value="KDE68827.1"/>
    <property type="molecule type" value="Genomic_DNA"/>
</dbReference>
<dbReference type="NCBIfam" id="TIGR01766">
    <property type="entry name" value="IS200/IS605 family accessory protein TnpB-like domain"/>
    <property type="match status" value="1"/>
</dbReference>
<dbReference type="PANTHER" id="PTHR30405">
    <property type="entry name" value="TRANSPOSASE"/>
    <property type="match status" value="1"/>
</dbReference>
<evidence type="ECO:0000259" key="10">
    <source>
        <dbReference type="Pfam" id="PF12323"/>
    </source>
</evidence>
<dbReference type="RefSeq" id="WP_035907263.1">
    <property type="nucleotide sequence ID" value="NZ_JAAH01000217.1"/>
</dbReference>
<keyword evidence="6" id="KW-0238">DNA-binding</keyword>
<dbReference type="InterPro" id="IPR053522">
    <property type="entry name" value="RNA-guided_endonuclease_TnpB"/>
</dbReference>
<evidence type="ECO:0000256" key="7">
    <source>
        <dbReference type="ARBA" id="ARBA00023172"/>
    </source>
</evidence>
<reference evidence="11 12" key="1">
    <citation type="submission" date="2014-01" db="EMBL/GenBank/DDBJ databases">
        <title>Comparative genomics of Fusobacterium necrophorum wild isolates.</title>
        <authorList>
            <person name="Kittichotirat W."/>
            <person name="Bumgarner R.E."/>
            <person name="Lawrence P."/>
        </authorList>
    </citation>
    <scope>NUCLEOTIDE SEQUENCE [LARGE SCALE GENOMIC DNA]</scope>
    <source>
        <strain evidence="11 12">DJ-2</strain>
    </source>
</reference>
<dbReference type="InterPro" id="IPR001959">
    <property type="entry name" value="Transposase"/>
</dbReference>
<protein>
    <submittedName>
        <fullName evidence="11">Transposase IS605</fullName>
    </submittedName>
</protein>
<dbReference type="Pfam" id="PF07282">
    <property type="entry name" value="Cas12f1-like_TNB"/>
    <property type="match status" value="1"/>
</dbReference>
<evidence type="ECO:0000256" key="1">
    <source>
        <dbReference type="ARBA" id="ARBA00008761"/>
    </source>
</evidence>
<dbReference type="GO" id="GO:0006310">
    <property type="term" value="P:DNA recombination"/>
    <property type="evidence" value="ECO:0007669"/>
    <property type="project" value="UniProtKB-KW"/>
</dbReference>
<dbReference type="Proteomes" id="UP000027058">
    <property type="component" value="Unassembled WGS sequence"/>
</dbReference>
<name>A0AB73BZM2_9FUSO</name>
<gene>
    <name evidence="11" type="ORF">FUSO8_12660</name>
</gene>
<keyword evidence="7" id="KW-0233">DNA recombination</keyword>
<evidence type="ECO:0000256" key="3">
    <source>
        <dbReference type="ARBA" id="ARBA00022578"/>
    </source>
</evidence>
<comment type="caution">
    <text evidence="11">The sequence shown here is derived from an EMBL/GenBank/DDBJ whole genome shotgun (WGS) entry which is preliminary data.</text>
</comment>
<sequence length="379" mass="44394">MRQLKAYKFRMYPSEEQKIFFRKTFGCVRLVYNLMLHDRMKAFEERKGNSDKKIKYPTPTNYKKEYEFLKEVDSLALANAQMNLEKAYKNFFRNKAIGFPKFKSKKNPVQSYTTNNQNGTVTIFENWVKLPKLKEVVKIKVHRNIEGIIKSATISCNGSGKYFISLLCETDIQELPKTYSSVGIDLGIQNIAILSTGEKIENLTFRKQVEKKLKREQRKLSKRFRNAKKSNKKLSEAKNYQKQRIKVAKIHEKIVNRRTDFLNKLSTYIIKNHDIICMEDLNTKGLLHNHKLAKSIADVSWARFVNKLEYKAKWYGKEIIKVDRVYPSSQICSVCGHRDGKKTLDIREWTCPICHAHHDRDINASKNILAEGLRRRETA</sequence>
<dbReference type="GO" id="GO:0046872">
    <property type="term" value="F:metal ion binding"/>
    <property type="evidence" value="ECO:0007669"/>
    <property type="project" value="UniProtKB-KW"/>
</dbReference>
<evidence type="ECO:0000259" key="8">
    <source>
        <dbReference type="Pfam" id="PF01385"/>
    </source>
</evidence>
<feature type="domain" description="Transposase putative helix-turn-helix" evidence="10">
    <location>
        <begin position="1"/>
        <end position="47"/>
    </location>
</feature>
<organism evidence="11 12">
    <name type="scientific">Fusobacterium necrophorum DJ-2</name>
    <dbReference type="NCBI Taxonomy" id="1441737"/>
    <lineage>
        <taxon>Bacteria</taxon>
        <taxon>Fusobacteriati</taxon>
        <taxon>Fusobacteriota</taxon>
        <taxon>Fusobacteriia</taxon>
        <taxon>Fusobacteriales</taxon>
        <taxon>Fusobacteriaceae</taxon>
        <taxon>Fusobacterium</taxon>
    </lineage>
</organism>
<dbReference type="NCBIfam" id="NF040570">
    <property type="entry name" value="guided_TnpB"/>
    <property type="match status" value="1"/>
</dbReference>
<dbReference type="GO" id="GO:0032196">
    <property type="term" value="P:transposition"/>
    <property type="evidence" value="ECO:0007669"/>
    <property type="project" value="UniProtKB-KW"/>
</dbReference>
<dbReference type="NCBIfam" id="NF038281">
    <property type="entry name" value="IS200_TnpB"/>
    <property type="match status" value="1"/>
</dbReference>
<evidence type="ECO:0000256" key="2">
    <source>
        <dbReference type="ARBA" id="ARBA00011044"/>
    </source>
</evidence>
<evidence type="ECO:0000313" key="11">
    <source>
        <dbReference type="EMBL" id="KDE68827.1"/>
    </source>
</evidence>
<evidence type="ECO:0000256" key="6">
    <source>
        <dbReference type="ARBA" id="ARBA00023125"/>
    </source>
</evidence>
<accession>A0AB73BZM2</accession>
<feature type="domain" description="Probable transposase IS891/IS1136/IS1341" evidence="8">
    <location>
        <begin position="170"/>
        <end position="287"/>
    </location>
</feature>
<keyword evidence="3" id="KW-0815">Transposition</keyword>
<evidence type="ECO:0000256" key="5">
    <source>
        <dbReference type="ARBA" id="ARBA00022833"/>
    </source>
</evidence>
<keyword evidence="4" id="KW-0479">Metal-binding</keyword>
<dbReference type="Pfam" id="PF01385">
    <property type="entry name" value="OrfB_IS605"/>
    <property type="match status" value="1"/>
</dbReference>
<evidence type="ECO:0000259" key="9">
    <source>
        <dbReference type="Pfam" id="PF07282"/>
    </source>
</evidence>
<keyword evidence="5" id="KW-0862">Zinc</keyword>
<comment type="similarity">
    <text evidence="2">In the N-terminal section; belongs to the transposase 2 family.</text>
</comment>
<dbReference type="AlphaFoldDB" id="A0AB73BZM2"/>
<dbReference type="InterPro" id="IPR010095">
    <property type="entry name" value="Cas12f1-like_TNB"/>
</dbReference>
<feature type="domain" description="Cas12f1-like TNB" evidence="9">
    <location>
        <begin position="301"/>
        <end position="368"/>
    </location>
</feature>
<dbReference type="InterPro" id="IPR021027">
    <property type="entry name" value="Transposase_put_HTH"/>
</dbReference>
<dbReference type="InterPro" id="IPR051399">
    <property type="entry name" value="RNA-guided_DNA_endo/Transpos"/>
</dbReference>
<dbReference type="PANTHER" id="PTHR30405:SF25">
    <property type="entry name" value="RNA-GUIDED DNA ENDONUCLEASE INSQ-RELATED"/>
    <property type="match status" value="1"/>
</dbReference>
<dbReference type="Pfam" id="PF12323">
    <property type="entry name" value="HTH_OrfB_IS605"/>
    <property type="match status" value="1"/>
</dbReference>
<dbReference type="GO" id="GO:0003677">
    <property type="term" value="F:DNA binding"/>
    <property type="evidence" value="ECO:0007669"/>
    <property type="project" value="UniProtKB-KW"/>
</dbReference>
<proteinExistence type="inferred from homology"/>
<evidence type="ECO:0000313" key="12">
    <source>
        <dbReference type="Proteomes" id="UP000027058"/>
    </source>
</evidence>
<comment type="similarity">
    <text evidence="1">In the C-terminal section; belongs to the transposase 35 family.</text>
</comment>
<evidence type="ECO:0000256" key="4">
    <source>
        <dbReference type="ARBA" id="ARBA00022723"/>
    </source>
</evidence>